<organism evidence="1">
    <name type="scientific">Anguilla anguilla</name>
    <name type="common">European freshwater eel</name>
    <name type="synonym">Muraena anguilla</name>
    <dbReference type="NCBI Taxonomy" id="7936"/>
    <lineage>
        <taxon>Eukaryota</taxon>
        <taxon>Metazoa</taxon>
        <taxon>Chordata</taxon>
        <taxon>Craniata</taxon>
        <taxon>Vertebrata</taxon>
        <taxon>Euteleostomi</taxon>
        <taxon>Actinopterygii</taxon>
        <taxon>Neopterygii</taxon>
        <taxon>Teleostei</taxon>
        <taxon>Anguilliformes</taxon>
        <taxon>Anguillidae</taxon>
        <taxon>Anguilla</taxon>
    </lineage>
</organism>
<dbReference type="AlphaFoldDB" id="A0A0E9XUS1"/>
<dbReference type="EMBL" id="GBXM01002962">
    <property type="protein sequence ID" value="JAI05616.1"/>
    <property type="molecule type" value="Transcribed_RNA"/>
</dbReference>
<name>A0A0E9XUS1_ANGAN</name>
<sequence>MILLAAPPYKCHYHDAVTYPTHGNVWHGETKMHKIPLNKS</sequence>
<protein>
    <submittedName>
        <fullName evidence="1">Uncharacterized protein</fullName>
    </submittedName>
</protein>
<reference evidence="1" key="1">
    <citation type="submission" date="2014-11" db="EMBL/GenBank/DDBJ databases">
        <authorList>
            <person name="Amaro Gonzalez C."/>
        </authorList>
    </citation>
    <scope>NUCLEOTIDE SEQUENCE</scope>
</reference>
<proteinExistence type="predicted"/>
<reference evidence="1" key="2">
    <citation type="journal article" date="2015" name="Fish Shellfish Immunol.">
        <title>Early steps in the European eel (Anguilla anguilla)-Vibrio vulnificus interaction in the gills: Role of the RtxA13 toxin.</title>
        <authorList>
            <person name="Callol A."/>
            <person name="Pajuelo D."/>
            <person name="Ebbesson L."/>
            <person name="Teles M."/>
            <person name="MacKenzie S."/>
            <person name="Amaro C."/>
        </authorList>
    </citation>
    <scope>NUCLEOTIDE SEQUENCE</scope>
</reference>
<accession>A0A0E9XUS1</accession>
<evidence type="ECO:0000313" key="1">
    <source>
        <dbReference type="EMBL" id="JAI05616.1"/>
    </source>
</evidence>